<dbReference type="PIRSF" id="PIRSF029218">
    <property type="entry name" value="ParE"/>
    <property type="match status" value="1"/>
</dbReference>
<comment type="similarity">
    <text evidence="1 3">Belongs to the RelE toxin family.</text>
</comment>
<dbReference type="InterPro" id="IPR051803">
    <property type="entry name" value="TA_system_RelE-like_toxin"/>
</dbReference>
<dbReference type="PANTHER" id="PTHR33755">
    <property type="entry name" value="TOXIN PARE1-RELATED"/>
    <property type="match status" value="1"/>
</dbReference>
<dbReference type="Pfam" id="PF05016">
    <property type="entry name" value="ParE_toxin"/>
    <property type="match status" value="1"/>
</dbReference>
<evidence type="ECO:0000256" key="1">
    <source>
        <dbReference type="ARBA" id="ARBA00006226"/>
    </source>
</evidence>
<dbReference type="HOGENOM" id="CLU_147162_3_0_6"/>
<accession>F6DB18</accession>
<dbReference type="InterPro" id="IPR007712">
    <property type="entry name" value="RelE/ParE_toxin"/>
</dbReference>
<dbReference type="InterPro" id="IPR028344">
    <property type="entry name" value="ParE1/4"/>
</dbReference>
<dbReference type="OrthoDB" id="516834at2"/>
<organism evidence="4 5">
    <name type="scientific">Thiomicrospira cyclica (strain DSM 14477 / JCM 11371 / ALM1)</name>
    <name type="common">Thioalkalimicrobium cyclicum</name>
    <dbReference type="NCBI Taxonomy" id="717773"/>
    <lineage>
        <taxon>Bacteria</taxon>
        <taxon>Pseudomonadati</taxon>
        <taxon>Pseudomonadota</taxon>
        <taxon>Gammaproteobacteria</taxon>
        <taxon>Thiotrichales</taxon>
        <taxon>Piscirickettsiaceae</taxon>
        <taxon>Thiomicrospira</taxon>
    </lineage>
</organism>
<dbReference type="AlphaFoldDB" id="F6DB18"/>
<evidence type="ECO:0000256" key="2">
    <source>
        <dbReference type="ARBA" id="ARBA00022649"/>
    </source>
</evidence>
<dbReference type="InterPro" id="IPR035093">
    <property type="entry name" value="RelE/ParE_toxin_dom_sf"/>
</dbReference>
<evidence type="ECO:0000256" key="3">
    <source>
        <dbReference type="PIRNR" id="PIRNR029218"/>
    </source>
</evidence>
<evidence type="ECO:0000313" key="4">
    <source>
        <dbReference type="EMBL" id="AEG32351.1"/>
    </source>
</evidence>
<evidence type="ECO:0000313" key="5">
    <source>
        <dbReference type="Proteomes" id="UP000009232"/>
    </source>
</evidence>
<dbReference type="eggNOG" id="COG3668">
    <property type="taxonomic scope" value="Bacteria"/>
</dbReference>
<dbReference type="RefSeq" id="WP_013836122.1">
    <property type="nucleotide sequence ID" value="NC_015581.1"/>
</dbReference>
<sequence>MKIELSPKAQEDLSYIWDYTYHQWGTMQAETYVRNIWHAIESLKSSYNSSQSIDFVRAGYRKIQTGSHVIFFKQASDTITVIRILHQQMDISRHLSTDL</sequence>
<dbReference type="EMBL" id="CP002776">
    <property type="protein sequence ID" value="AEG32351.1"/>
    <property type="molecule type" value="Genomic_DNA"/>
</dbReference>
<dbReference type="STRING" id="717773.Thicy_1594"/>
<protein>
    <recommendedName>
        <fullName evidence="3">Toxin</fullName>
    </recommendedName>
</protein>
<proteinExistence type="inferred from homology"/>
<reference evidence="4 5" key="1">
    <citation type="submission" date="2011-05" db="EMBL/GenBank/DDBJ databases">
        <title>Complete sequence of Thioalkalimicrobium cyclicum ALM1.</title>
        <authorList>
            <consortium name="US DOE Joint Genome Institute"/>
            <person name="Lucas S."/>
            <person name="Han J."/>
            <person name="Lapidus A."/>
            <person name="Cheng J.-F."/>
            <person name="Goodwin L."/>
            <person name="Pitluck S."/>
            <person name="Peters L."/>
            <person name="Mikhailova N."/>
            <person name="Davenport K."/>
            <person name="Han C."/>
            <person name="Tapia R."/>
            <person name="Land M."/>
            <person name="Hauser L."/>
            <person name="Kyrpides N."/>
            <person name="Ivanova N."/>
            <person name="Pagani I."/>
            <person name="Kappler U."/>
            <person name="Woyke T."/>
        </authorList>
    </citation>
    <scope>NUCLEOTIDE SEQUENCE [LARGE SCALE GENOMIC DNA]</scope>
    <source>
        <strain evidence="5">DSM 14477 / JCM 11371 / ALM1</strain>
    </source>
</reference>
<keyword evidence="5" id="KW-1185">Reference proteome</keyword>
<dbReference type="Gene3D" id="3.30.2310.20">
    <property type="entry name" value="RelE-like"/>
    <property type="match status" value="1"/>
</dbReference>
<dbReference type="Proteomes" id="UP000009232">
    <property type="component" value="Chromosome"/>
</dbReference>
<dbReference type="PANTHER" id="PTHR33755:SF9">
    <property type="entry name" value="TOXIN PARE1"/>
    <property type="match status" value="1"/>
</dbReference>
<dbReference type="KEGG" id="tcy:Thicy_1594"/>
<keyword evidence="2" id="KW-1277">Toxin-antitoxin system</keyword>
<name>F6DB18_THICA</name>
<gene>
    <name evidence="4" type="ordered locus">Thicy_1594</name>
</gene>